<organism evidence="2 3">
    <name type="scientific">Flavilitoribacter nigricans (strain ATCC 23147 / DSM 23189 / NBRC 102662 / NCIMB 1420 / SS-2)</name>
    <name type="common">Lewinella nigricans</name>
    <dbReference type="NCBI Taxonomy" id="1122177"/>
    <lineage>
        <taxon>Bacteria</taxon>
        <taxon>Pseudomonadati</taxon>
        <taxon>Bacteroidota</taxon>
        <taxon>Saprospiria</taxon>
        <taxon>Saprospirales</taxon>
        <taxon>Lewinellaceae</taxon>
        <taxon>Flavilitoribacter</taxon>
    </lineage>
</organism>
<evidence type="ECO:0000313" key="2">
    <source>
        <dbReference type="EMBL" id="PHN05466.1"/>
    </source>
</evidence>
<keyword evidence="1" id="KW-0472">Membrane</keyword>
<name>A0A2D0NAQ3_FLAN2</name>
<gene>
    <name evidence="2" type="ORF">CRP01_15840</name>
</gene>
<keyword evidence="3" id="KW-1185">Reference proteome</keyword>
<dbReference type="RefSeq" id="WP_099151043.1">
    <property type="nucleotide sequence ID" value="NZ_PDUD01000021.1"/>
</dbReference>
<protein>
    <recommendedName>
        <fullName evidence="4">DUF1794 domain-containing protein</fullName>
    </recommendedName>
</protein>
<reference evidence="2 3" key="1">
    <citation type="submission" date="2017-10" db="EMBL/GenBank/DDBJ databases">
        <title>The draft genome sequence of Lewinella nigricans NBRC 102662.</title>
        <authorList>
            <person name="Wang K."/>
        </authorList>
    </citation>
    <scope>NUCLEOTIDE SEQUENCE [LARGE SCALE GENOMIC DNA]</scope>
    <source>
        <strain evidence="2 3">NBRC 102662</strain>
    </source>
</reference>
<dbReference type="AlphaFoldDB" id="A0A2D0NAQ3"/>
<dbReference type="EMBL" id="PDUD01000021">
    <property type="protein sequence ID" value="PHN05466.1"/>
    <property type="molecule type" value="Genomic_DNA"/>
</dbReference>
<evidence type="ECO:0000313" key="3">
    <source>
        <dbReference type="Proteomes" id="UP000223913"/>
    </source>
</evidence>
<evidence type="ECO:0008006" key="4">
    <source>
        <dbReference type="Google" id="ProtNLM"/>
    </source>
</evidence>
<accession>A0A2D0NAQ3</accession>
<keyword evidence="1" id="KW-1133">Transmembrane helix</keyword>
<proteinExistence type="predicted"/>
<dbReference type="Proteomes" id="UP000223913">
    <property type="component" value="Unassembled WGS sequence"/>
</dbReference>
<comment type="caution">
    <text evidence="2">The sequence shown here is derived from an EMBL/GenBank/DDBJ whole genome shotgun (WGS) entry which is preliminary data.</text>
</comment>
<sequence>MNLHLQGTKLQFLLRKLFTMGIIFCIFPVWGQTEGDTSPKEPVSFPEGWVGIWKGDLNIFNQYGYQQSLPMQLHILPLDSAGQYTWTIIYGADLESGRRPYVLNTIDAEKGHYEIDERNSIAMEAYFLDNKLFNRFTVMENLLLSSTEMRDGHLVFEIISGSLVPASRTGDTVVDGEKIPPVATLPVTVLQRAVLTRE</sequence>
<feature type="transmembrane region" description="Helical" evidence="1">
    <location>
        <begin position="12"/>
        <end position="30"/>
    </location>
</feature>
<keyword evidence="1" id="KW-0812">Transmembrane</keyword>
<evidence type="ECO:0000256" key="1">
    <source>
        <dbReference type="SAM" id="Phobius"/>
    </source>
</evidence>